<accession>A0A7Z1A3L3</accession>
<protein>
    <submittedName>
        <fullName evidence="1">Uncharacterized protein</fullName>
    </submittedName>
</protein>
<proteinExistence type="predicted"/>
<reference evidence="1 2" key="1">
    <citation type="journal article" date="2016" name="Genome Biol. Evol.">
        <title>Comparative Genomic Analyses of the Moraxella catarrhalis Serosensitive and Seroresistant Lineages Demonstrate Their Independent Evolution.</title>
        <authorList>
            <person name="Earl J.P."/>
            <person name="de Vries S.P."/>
            <person name="Ahmed A."/>
            <person name="Powell E."/>
            <person name="Schultz M.P."/>
            <person name="Hermans P.W."/>
            <person name="Hill D.J."/>
            <person name="Zhou Z."/>
            <person name="Constantinidou C.I."/>
            <person name="Hu F.Z."/>
            <person name="Bootsma H.J."/>
            <person name="Ehrlich G.D."/>
        </authorList>
    </citation>
    <scope>NUCLEOTIDE SEQUENCE [LARGE SCALE GENOMIC DNA]</scope>
    <source>
        <strain evidence="1 2">Z7574</strain>
    </source>
</reference>
<sequence length="185" mass="21849">MNTTREKFYYYKIEDEQVLEKFQSLLAKRQAVLNRANNLAKDLGFEKCIGHNSRTYGINLEAFANPTTANLQFYKTKIGKDGEIQYIPKKSCRAFYKNIKEEFEFLNGYGKLQVPFSYDEFDTLIIKNNHGWNSVRPCIDFSDDVIIFKVENRPVEIYEHTEEIKASDYYRILEEIEESYDGKNK</sequence>
<evidence type="ECO:0000313" key="2">
    <source>
        <dbReference type="Proteomes" id="UP000078446"/>
    </source>
</evidence>
<dbReference type="EMBL" id="LXHE01000014">
    <property type="protein sequence ID" value="OAV00255.1"/>
    <property type="molecule type" value="Genomic_DNA"/>
</dbReference>
<organism evidence="1 2">
    <name type="scientific">Moraxella catarrhalis</name>
    <name type="common">Branhamella catarrhalis</name>
    <dbReference type="NCBI Taxonomy" id="480"/>
    <lineage>
        <taxon>Bacteria</taxon>
        <taxon>Pseudomonadati</taxon>
        <taxon>Pseudomonadota</taxon>
        <taxon>Gammaproteobacteria</taxon>
        <taxon>Moraxellales</taxon>
        <taxon>Moraxellaceae</taxon>
        <taxon>Moraxella</taxon>
    </lineage>
</organism>
<dbReference type="RefSeq" id="WP_064619128.1">
    <property type="nucleotide sequence ID" value="NZ_LXHE01000014.1"/>
</dbReference>
<comment type="caution">
    <text evidence="1">The sequence shown here is derived from an EMBL/GenBank/DDBJ whole genome shotgun (WGS) entry which is preliminary data.</text>
</comment>
<evidence type="ECO:0000313" key="1">
    <source>
        <dbReference type="EMBL" id="OAV00255.1"/>
    </source>
</evidence>
<name>A0A7Z1A3L3_MORCA</name>
<dbReference type="Proteomes" id="UP000078446">
    <property type="component" value="Unassembled WGS sequence"/>
</dbReference>
<dbReference type="AlphaFoldDB" id="A0A7Z1A3L3"/>
<gene>
    <name evidence="1" type="ORF">AO382_1405</name>
</gene>